<reference evidence="5 6" key="1">
    <citation type="journal article" date="2013" name="Genome Announc.">
        <title>Genome Sequence of the Polycyclic Aromatic Hydrocarbon-Degrading Bacterium Strain Marinobacter nanhaiticus D15-8WT.</title>
        <authorList>
            <person name="Cui Z."/>
            <person name="Gao W."/>
            <person name="Li Q."/>
            <person name="Xu G."/>
            <person name="Zheng L."/>
        </authorList>
    </citation>
    <scope>NUCLEOTIDE SEQUENCE [LARGE SCALE GENOMIC DNA]</scope>
    <source>
        <strain evidence="5 6">D15-8W</strain>
    </source>
</reference>
<keyword evidence="3" id="KW-0804">Transcription</keyword>
<dbReference type="eggNOG" id="COG1802">
    <property type="taxonomic scope" value="Bacteria"/>
</dbReference>
<dbReference type="OrthoDB" id="5243844at2"/>
<dbReference type="InterPro" id="IPR008920">
    <property type="entry name" value="TF_FadR/GntR_C"/>
</dbReference>
<dbReference type="GO" id="GO:0003700">
    <property type="term" value="F:DNA-binding transcription factor activity"/>
    <property type="evidence" value="ECO:0007669"/>
    <property type="project" value="InterPro"/>
</dbReference>
<accession>N6WPI7</accession>
<evidence type="ECO:0000256" key="2">
    <source>
        <dbReference type="ARBA" id="ARBA00023125"/>
    </source>
</evidence>
<dbReference type="SUPFAM" id="SSF46785">
    <property type="entry name" value="Winged helix' DNA-binding domain"/>
    <property type="match status" value="1"/>
</dbReference>
<dbReference type="InterPro" id="IPR000524">
    <property type="entry name" value="Tscrpt_reg_HTH_GntR"/>
</dbReference>
<evidence type="ECO:0000313" key="5">
    <source>
        <dbReference type="EMBL" id="ENO12982.2"/>
    </source>
</evidence>
<dbReference type="PROSITE" id="PS50949">
    <property type="entry name" value="HTH_GNTR"/>
    <property type="match status" value="1"/>
</dbReference>
<evidence type="ECO:0000256" key="3">
    <source>
        <dbReference type="ARBA" id="ARBA00023163"/>
    </source>
</evidence>
<feature type="domain" description="HTH gntR-type" evidence="4">
    <location>
        <begin position="1"/>
        <end position="62"/>
    </location>
</feature>
<dbReference type="InterPro" id="IPR036390">
    <property type="entry name" value="WH_DNA-bd_sf"/>
</dbReference>
<dbReference type="Pfam" id="PF00392">
    <property type="entry name" value="GntR"/>
    <property type="match status" value="1"/>
</dbReference>
<dbReference type="GO" id="GO:0003677">
    <property type="term" value="F:DNA binding"/>
    <property type="evidence" value="ECO:0007669"/>
    <property type="project" value="UniProtKB-KW"/>
</dbReference>
<name>N6WPI7_9GAMM</name>
<dbReference type="PANTHER" id="PTHR43537">
    <property type="entry name" value="TRANSCRIPTIONAL REGULATOR, GNTR FAMILY"/>
    <property type="match status" value="1"/>
</dbReference>
<dbReference type="InterPro" id="IPR011711">
    <property type="entry name" value="GntR_C"/>
</dbReference>
<dbReference type="Gene3D" id="1.10.10.10">
    <property type="entry name" value="Winged helix-like DNA-binding domain superfamily/Winged helix DNA-binding domain"/>
    <property type="match status" value="1"/>
</dbReference>
<comment type="caution">
    <text evidence="5">The sequence shown here is derived from an EMBL/GenBank/DDBJ whole genome shotgun (WGS) entry which is preliminary data.</text>
</comment>
<dbReference type="Proteomes" id="UP000013165">
    <property type="component" value="Unassembled WGS sequence"/>
</dbReference>
<organism evidence="5 6">
    <name type="scientific">Marinobacter nanhaiticus D15-8W</name>
    <dbReference type="NCBI Taxonomy" id="626887"/>
    <lineage>
        <taxon>Bacteria</taxon>
        <taxon>Pseudomonadati</taxon>
        <taxon>Pseudomonadota</taxon>
        <taxon>Gammaproteobacteria</taxon>
        <taxon>Pseudomonadales</taxon>
        <taxon>Marinobacteraceae</taxon>
        <taxon>Marinobacter</taxon>
    </lineage>
</organism>
<dbReference type="Pfam" id="PF07729">
    <property type="entry name" value="FCD"/>
    <property type="match status" value="1"/>
</dbReference>
<evidence type="ECO:0000259" key="4">
    <source>
        <dbReference type="PROSITE" id="PS50949"/>
    </source>
</evidence>
<dbReference type="STRING" id="626887.J057_16330"/>
<dbReference type="PANTHER" id="PTHR43537:SF53">
    <property type="entry name" value="HTH-TYPE TRANSCRIPTIONAL REPRESSOR NANR"/>
    <property type="match status" value="1"/>
</dbReference>
<dbReference type="SUPFAM" id="SSF48008">
    <property type="entry name" value="GntR ligand-binding domain-like"/>
    <property type="match status" value="1"/>
</dbReference>
<keyword evidence="2" id="KW-0238">DNA-binding</keyword>
<dbReference type="HOGENOM" id="CLU_017584_5_0_6"/>
<dbReference type="PATRIC" id="fig|626887.3.peg.3262"/>
<dbReference type="SMART" id="SM00895">
    <property type="entry name" value="FCD"/>
    <property type="match status" value="1"/>
</dbReference>
<sequence length="215" mass="24182">MASLTSAIVEHRLPPGARLTEAKLVEVLSANRNHVRAALQKLASETKVVSLIPNRGAFVAKPTAEEAREIFSARMVLERAIVELAVTNLTPRNHNRLLKQVDKEREAIARQDRQQMIRESGNFHRLLADISGNRVLGELLEGLITRTSLIIALYQETFDVKCSIGEHQAVAEAILRQDRDEAIRLMDHHMDDIQNHLLLDESEPEVDLRAALLQI</sequence>
<keyword evidence="1" id="KW-0805">Transcription regulation</keyword>
<dbReference type="AlphaFoldDB" id="N6WPI7"/>
<evidence type="ECO:0000313" key="6">
    <source>
        <dbReference type="Proteomes" id="UP000013165"/>
    </source>
</evidence>
<proteinExistence type="predicted"/>
<evidence type="ECO:0000256" key="1">
    <source>
        <dbReference type="ARBA" id="ARBA00023015"/>
    </source>
</evidence>
<dbReference type="EMBL" id="APLQ01000014">
    <property type="protein sequence ID" value="ENO12982.2"/>
    <property type="molecule type" value="Genomic_DNA"/>
</dbReference>
<keyword evidence="6" id="KW-1185">Reference proteome</keyword>
<protein>
    <submittedName>
        <fullName evidence="5">GntR family transcriptional regulator</fullName>
    </submittedName>
</protein>
<dbReference type="InterPro" id="IPR036388">
    <property type="entry name" value="WH-like_DNA-bd_sf"/>
</dbReference>
<dbReference type="Gene3D" id="1.20.120.530">
    <property type="entry name" value="GntR ligand-binding domain-like"/>
    <property type="match status" value="1"/>
</dbReference>
<gene>
    <name evidence="5" type="ORF">J057_16330</name>
</gene>